<dbReference type="Proteomes" id="UP000241848">
    <property type="component" value="Unassembled WGS sequence"/>
</dbReference>
<evidence type="ECO:0000313" key="2">
    <source>
        <dbReference type="EMBL" id="PSR23585.1"/>
    </source>
</evidence>
<dbReference type="GO" id="GO:0016052">
    <property type="term" value="P:carbohydrate catabolic process"/>
    <property type="evidence" value="ECO:0007669"/>
    <property type="project" value="TreeGrafter"/>
</dbReference>
<sequence length="230" mass="25998">MVRLRHEAGSAIMTWSCGSPTHVKGIDVSSAQGLYPCSLTWWRRLRHQYHIQFGIVKASEGISYVNPYLKSSWLACTAANGTQHTGLYHFIDWQYSGTEQAEHFWQTIKPLFNPISRLVDIMLVIDVEEPNGLSSTTKPSRTVLNDFVHSLSKDLDGNQSNLTIYTNYNTWAVLLDNPKDWSTLKLWVAAMNGESGCPPAEFGGWTNWSYMQYGLSELGGVYTDLDQLRI</sequence>
<reference evidence="2 3" key="1">
    <citation type="journal article" date="2014" name="BMC Genomics">
        <title>Comparison of environmental and isolate Sulfobacillus genomes reveals diverse carbon, sulfur, nitrogen, and hydrogen metabolisms.</title>
        <authorList>
            <person name="Justice N.B."/>
            <person name="Norman A."/>
            <person name="Brown C.T."/>
            <person name="Singh A."/>
            <person name="Thomas B.C."/>
            <person name="Banfield J.F."/>
        </authorList>
    </citation>
    <scope>NUCLEOTIDE SEQUENCE [LARGE SCALE GENOMIC DNA]</scope>
    <source>
        <strain evidence="2">AMDSBA3</strain>
    </source>
</reference>
<dbReference type="PANTHER" id="PTHR34135">
    <property type="entry name" value="LYSOZYME"/>
    <property type="match status" value="1"/>
</dbReference>
<proteinExistence type="inferred from homology"/>
<dbReference type="InterPro" id="IPR017853">
    <property type="entry name" value="GH"/>
</dbReference>
<comment type="similarity">
    <text evidence="1">Belongs to the glycosyl hydrolase 25 family.</text>
</comment>
<dbReference type="PANTHER" id="PTHR34135:SF2">
    <property type="entry name" value="LYSOZYME"/>
    <property type="match status" value="1"/>
</dbReference>
<dbReference type="PROSITE" id="PS51904">
    <property type="entry name" value="GLYCOSYL_HYDROL_F25_2"/>
    <property type="match status" value="1"/>
</dbReference>
<dbReference type="SUPFAM" id="SSF51445">
    <property type="entry name" value="(Trans)glycosidases"/>
    <property type="match status" value="1"/>
</dbReference>
<dbReference type="InterPro" id="IPR002053">
    <property type="entry name" value="Glyco_hydro_25"/>
</dbReference>
<comment type="caution">
    <text evidence="2">The sequence shown here is derived from an EMBL/GenBank/DDBJ whole genome shotgun (WGS) entry which is preliminary data.</text>
</comment>
<name>A0A2T2WMW7_9FIRM</name>
<dbReference type="GO" id="GO:0003796">
    <property type="term" value="F:lysozyme activity"/>
    <property type="evidence" value="ECO:0007669"/>
    <property type="project" value="InterPro"/>
</dbReference>
<dbReference type="Pfam" id="PF01183">
    <property type="entry name" value="Glyco_hydro_25"/>
    <property type="match status" value="1"/>
</dbReference>
<evidence type="ECO:0008006" key="4">
    <source>
        <dbReference type="Google" id="ProtNLM"/>
    </source>
</evidence>
<dbReference type="CDD" id="cd00599">
    <property type="entry name" value="GH25_muramidase"/>
    <property type="match status" value="1"/>
</dbReference>
<protein>
    <recommendedName>
        <fullName evidence="4">Glycoside hydrolase</fullName>
    </recommendedName>
</protein>
<organism evidence="2 3">
    <name type="scientific">Sulfobacillus acidophilus</name>
    <dbReference type="NCBI Taxonomy" id="53633"/>
    <lineage>
        <taxon>Bacteria</taxon>
        <taxon>Bacillati</taxon>
        <taxon>Bacillota</taxon>
        <taxon>Clostridia</taxon>
        <taxon>Eubacteriales</taxon>
        <taxon>Clostridiales Family XVII. Incertae Sedis</taxon>
        <taxon>Sulfobacillus</taxon>
    </lineage>
</organism>
<dbReference type="GO" id="GO:0016998">
    <property type="term" value="P:cell wall macromolecule catabolic process"/>
    <property type="evidence" value="ECO:0007669"/>
    <property type="project" value="InterPro"/>
</dbReference>
<dbReference type="AlphaFoldDB" id="A0A2T2WMW7"/>
<dbReference type="EMBL" id="PXYV01000004">
    <property type="protein sequence ID" value="PSR23585.1"/>
    <property type="molecule type" value="Genomic_DNA"/>
</dbReference>
<gene>
    <name evidence="2" type="ORF">C7B45_02095</name>
</gene>
<evidence type="ECO:0000256" key="1">
    <source>
        <dbReference type="ARBA" id="ARBA00010646"/>
    </source>
</evidence>
<accession>A0A2T2WMW7</accession>
<evidence type="ECO:0000313" key="3">
    <source>
        <dbReference type="Proteomes" id="UP000241848"/>
    </source>
</evidence>
<dbReference type="GO" id="GO:0009253">
    <property type="term" value="P:peptidoglycan catabolic process"/>
    <property type="evidence" value="ECO:0007669"/>
    <property type="project" value="InterPro"/>
</dbReference>
<dbReference type="Gene3D" id="3.20.20.80">
    <property type="entry name" value="Glycosidases"/>
    <property type="match status" value="1"/>
</dbReference>